<dbReference type="Proteomes" id="UP001218218">
    <property type="component" value="Unassembled WGS sequence"/>
</dbReference>
<gene>
    <name evidence="1" type="ORF">DFH08DRAFT_826338</name>
</gene>
<organism evidence="1 2">
    <name type="scientific">Mycena albidolilacea</name>
    <dbReference type="NCBI Taxonomy" id="1033008"/>
    <lineage>
        <taxon>Eukaryota</taxon>
        <taxon>Fungi</taxon>
        <taxon>Dikarya</taxon>
        <taxon>Basidiomycota</taxon>
        <taxon>Agaricomycotina</taxon>
        <taxon>Agaricomycetes</taxon>
        <taxon>Agaricomycetidae</taxon>
        <taxon>Agaricales</taxon>
        <taxon>Marasmiineae</taxon>
        <taxon>Mycenaceae</taxon>
        <taxon>Mycena</taxon>
    </lineage>
</organism>
<dbReference type="AlphaFoldDB" id="A0AAD7E8H4"/>
<evidence type="ECO:0000313" key="1">
    <source>
        <dbReference type="EMBL" id="KAJ7302741.1"/>
    </source>
</evidence>
<accession>A0AAD7E8H4</accession>
<proteinExistence type="predicted"/>
<protein>
    <submittedName>
        <fullName evidence="1">Uncharacterized protein</fullName>
    </submittedName>
</protein>
<sequence length="186" mass="21497">MLAIFHMEIVAVGSRSWREWLALRARRAGWFRVFCLVLRGLGLHSPLRTFFFFAFPFIRLTFTVASVLGPRKRATWLEAMMDLPTETSEDQQHHVVRAHTDVLVYLDSLYLDILCPYNSAPSRTSDGRQTNRLSGSAVSSVRGFRVKPQLLQITSRWCGESRWFKPDAVKINQLSCMELPFGMWKE</sequence>
<keyword evidence="2" id="KW-1185">Reference proteome</keyword>
<name>A0AAD7E8H4_9AGAR</name>
<comment type="caution">
    <text evidence="1">The sequence shown here is derived from an EMBL/GenBank/DDBJ whole genome shotgun (WGS) entry which is preliminary data.</text>
</comment>
<evidence type="ECO:0000313" key="2">
    <source>
        <dbReference type="Proteomes" id="UP001218218"/>
    </source>
</evidence>
<dbReference type="EMBL" id="JARIHO010000112">
    <property type="protein sequence ID" value="KAJ7302741.1"/>
    <property type="molecule type" value="Genomic_DNA"/>
</dbReference>
<reference evidence="1" key="1">
    <citation type="submission" date="2023-03" db="EMBL/GenBank/DDBJ databases">
        <title>Massive genome expansion in bonnet fungi (Mycena s.s.) driven by repeated elements and novel gene families across ecological guilds.</title>
        <authorList>
            <consortium name="Lawrence Berkeley National Laboratory"/>
            <person name="Harder C.B."/>
            <person name="Miyauchi S."/>
            <person name="Viragh M."/>
            <person name="Kuo A."/>
            <person name="Thoen E."/>
            <person name="Andreopoulos B."/>
            <person name="Lu D."/>
            <person name="Skrede I."/>
            <person name="Drula E."/>
            <person name="Henrissat B."/>
            <person name="Morin E."/>
            <person name="Kohler A."/>
            <person name="Barry K."/>
            <person name="LaButti K."/>
            <person name="Morin E."/>
            <person name="Salamov A."/>
            <person name="Lipzen A."/>
            <person name="Mereny Z."/>
            <person name="Hegedus B."/>
            <person name="Baldrian P."/>
            <person name="Stursova M."/>
            <person name="Weitz H."/>
            <person name="Taylor A."/>
            <person name="Grigoriev I.V."/>
            <person name="Nagy L.G."/>
            <person name="Martin F."/>
            <person name="Kauserud H."/>
        </authorList>
    </citation>
    <scope>NUCLEOTIDE SEQUENCE</scope>
    <source>
        <strain evidence="1">CBHHK002</strain>
    </source>
</reference>